<comment type="caution">
    <text evidence="6">The sequence shown here is derived from an EMBL/GenBank/DDBJ whole genome shotgun (WGS) entry which is preliminary data.</text>
</comment>
<comment type="similarity">
    <text evidence="1">Belongs to the ATP-dependent AMP-binding enzyme family.</text>
</comment>
<dbReference type="OrthoDB" id="9803968at2"/>
<feature type="domain" description="AMP-dependent synthetase/ligase" evidence="4">
    <location>
        <begin position="45"/>
        <end position="393"/>
    </location>
</feature>
<dbReference type="RefSeq" id="WP_144639417.1">
    <property type="nucleotide sequence ID" value="NZ_BNAX01000008.1"/>
</dbReference>
<dbReference type="Gene3D" id="3.40.50.12780">
    <property type="entry name" value="N-terminal domain of ligase-like"/>
    <property type="match status" value="1"/>
</dbReference>
<accession>A0A558AB20</accession>
<dbReference type="InterPro" id="IPR000873">
    <property type="entry name" value="AMP-dep_synth/lig_dom"/>
</dbReference>
<evidence type="ECO:0000256" key="2">
    <source>
        <dbReference type="ARBA" id="ARBA00022598"/>
    </source>
</evidence>
<dbReference type="Gene3D" id="3.30.300.30">
    <property type="match status" value="1"/>
</dbReference>
<dbReference type="GO" id="GO:0006631">
    <property type="term" value="P:fatty acid metabolic process"/>
    <property type="evidence" value="ECO:0007669"/>
    <property type="project" value="TreeGrafter"/>
</dbReference>
<keyword evidence="2 6" id="KW-0436">Ligase</keyword>
<dbReference type="EMBL" id="VJZA01000026">
    <property type="protein sequence ID" value="TVT21452.1"/>
    <property type="molecule type" value="Genomic_DNA"/>
</dbReference>
<dbReference type="Pfam" id="PF13193">
    <property type="entry name" value="AMP-binding_C"/>
    <property type="match status" value="1"/>
</dbReference>
<sequence>MTVEQESDRAGLVRSYLEQGFYARRTFAEELTRGAELFEQVPVTFTGSGATVTVGELYRRAVRAAGALQRLGVLPGDVVAVQVPNWAEGVVATEAVLLAGAVLVPVVHIYGPREVGFILRESGARMMIMPDRWRTTDYLARLPELLAVPTLEHVVVVGEPAPEPAISWRSLEESAAAWEPVEQDPDDVCLLIYTSGTTADPKGVQHTHETILFEIRTQPRLIGPGDDEVKLGCFPAGHIAGLLNVMRSLVLGTPAVLLDAWDAKLAAAMIEEHRVTITSGSPYHLATLLDAAEETGASLATLREFMVGAATVPEELVARAEAAGVVTYRCYGSTEQPTISSGTVRDPLWPRQHTDGRPAPGTEVRIVGPDDEDLPTGVDGEVLSRGPELFAGYRNPELDAVTFAPGGWLRTGDIGRLDEHGYLTITDRIKDVIIRGGETISSREVEDVLLAHPAVADAAAVAAPDPRYGDRVCAYVIPRPGHTLDLAAVREHFRAAGIARQKTPERLELVGELPRTALGKVRKADLRARLRDGEGDAPA</sequence>
<dbReference type="InterPro" id="IPR025110">
    <property type="entry name" value="AMP-bd_C"/>
</dbReference>
<feature type="domain" description="AMP-binding enzyme C-terminal" evidence="5">
    <location>
        <begin position="444"/>
        <end position="520"/>
    </location>
</feature>
<evidence type="ECO:0000313" key="6">
    <source>
        <dbReference type="EMBL" id="TVT21452.1"/>
    </source>
</evidence>
<evidence type="ECO:0000256" key="3">
    <source>
        <dbReference type="SAM" id="MobiDB-lite"/>
    </source>
</evidence>
<proteinExistence type="inferred from homology"/>
<feature type="region of interest" description="Disordered" evidence="3">
    <location>
        <begin position="339"/>
        <end position="375"/>
    </location>
</feature>
<organism evidence="6 7">
    <name type="scientific">Amycolatopsis acidiphila</name>
    <dbReference type="NCBI Taxonomy" id="715473"/>
    <lineage>
        <taxon>Bacteria</taxon>
        <taxon>Bacillati</taxon>
        <taxon>Actinomycetota</taxon>
        <taxon>Actinomycetes</taxon>
        <taxon>Pseudonocardiales</taxon>
        <taxon>Pseudonocardiaceae</taxon>
        <taxon>Amycolatopsis</taxon>
    </lineage>
</organism>
<evidence type="ECO:0000259" key="4">
    <source>
        <dbReference type="Pfam" id="PF00501"/>
    </source>
</evidence>
<dbReference type="Proteomes" id="UP000318578">
    <property type="component" value="Unassembled WGS sequence"/>
</dbReference>
<keyword evidence="7" id="KW-1185">Reference proteome</keyword>
<dbReference type="AlphaFoldDB" id="A0A558AB20"/>
<gene>
    <name evidence="6" type="ORF">FNH06_16860</name>
</gene>
<name>A0A558AB20_9PSEU</name>
<dbReference type="InterPro" id="IPR042099">
    <property type="entry name" value="ANL_N_sf"/>
</dbReference>
<dbReference type="SUPFAM" id="SSF56801">
    <property type="entry name" value="Acetyl-CoA synthetase-like"/>
    <property type="match status" value="1"/>
</dbReference>
<dbReference type="InterPro" id="IPR045851">
    <property type="entry name" value="AMP-bd_C_sf"/>
</dbReference>
<dbReference type="GO" id="GO:0031956">
    <property type="term" value="F:medium-chain fatty acid-CoA ligase activity"/>
    <property type="evidence" value="ECO:0007669"/>
    <property type="project" value="TreeGrafter"/>
</dbReference>
<dbReference type="PANTHER" id="PTHR43201:SF5">
    <property type="entry name" value="MEDIUM-CHAIN ACYL-COA LIGASE ACSF2, MITOCHONDRIAL"/>
    <property type="match status" value="1"/>
</dbReference>
<evidence type="ECO:0000256" key="1">
    <source>
        <dbReference type="ARBA" id="ARBA00006432"/>
    </source>
</evidence>
<reference evidence="6 7" key="1">
    <citation type="submission" date="2019-07" db="EMBL/GenBank/DDBJ databases">
        <title>New species of Amycolatopsis and Streptomyces.</title>
        <authorList>
            <person name="Duangmal K."/>
            <person name="Teo W.F.A."/>
            <person name="Lipun K."/>
        </authorList>
    </citation>
    <scope>NUCLEOTIDE SEQUENCE [LARGE SCALE GENOMIC DNA]</scope>
    <source>
        <strain evidence="6 7">JCM 30562</strain>
    </source>
</reference>
<evidence type="ECO:0000313" key="7">
    <source>
        <dbReference type="Proteomes" id="UP000318578"/>
    </source>
</evidence>
<dbReference type="PANTHER" id="PTHR43201">
    <property type="entry name" value="ACYL-COA SYNTHETASE"/>
    <property type="match status" value="1"/>
</dbReference>
<evidence type="ECO:0000259" key="5">
    <source>
        <dbReference type="Pfam" id="PF13193"/>
    </source>
</evidence>
<dbReference type="Pfam" id="PF00501">
    <property type="entry name" value="AMP-binding"/>
    <property type="match status" value="1"/>
</dbReference>
<protein>
    <submittedName>
        <fullName evidence="6">Cyclohexanecarboxylate-CoA ligase</fullName>
    </submittedName>
</protein>